<gene>
    <name evidence="1" type="ORF">BSTER_0787</name>
</gene>
<organism evidence="1 2">
    <name type="scientific">Bifidobacterium adolescentis JCM 15918</name>
    <dbReference type="NCBI Taxonomy" id="1437612"/>
    <lineage>
        <taxon>Bacteria</taxon>
        <taxon>Bacillati</taxon>
        <taxon>Actinomycetota</taxon>
        <taxon>Actinomycetes</taxon>
        <taxon>Bifidobacteriales</taxon>
        <taxon>Bifidobacteriaceae</taxon>
        <taxon>Bifidobacterium</taxon>
    </lineage>
</organism>
<dbReference type="RefSeq" id="WP_033499783.1">
    <property type="nucleotide sequence ID" value="NZ_JDUX01000005.1"/>
</dbReference>
<sequence>MTFARVDDVAAELGRDIAADGTEAKQITKWLRRAEMLIRNRIPVLDEWCKDENYRDVVVEVESAAVARKALNPEGVSSTMLQIDDGNMQTSIDSSRSRGEISILDEEWDMLLKRVSSDLATAVIAPEPVVIPLPHYPYDY</sequence>
<name>A0A087DRR1_BIFAD</name>
<dbReference type="Pfam" id="PF09355">
    <property type="entry name" value="Phage_Gp19"/>
    <property type="match status" value="1"/>
</dbReference>
<evidence type="ECO:0000313" key="1">
    <source>
        <dbReference type="EMBL" id="KFI98211.1"/>
    </source>
</evidence>
<comment type="caution">
    <text evidence="1">The sequence shown here is derived from an EMBL/GenBank/DDBJ whole genome shotgun (WGS) entry which is preliminary data.</text>
</comment>
<dbReference type="AlphaFoldDB" id="A0A087DRR1"/>
<protein>
    <submittedName>
        <fullName evidence="1">Phage protein Gp19/Gp15/Gp42</fullName>
    </submittedName>
</protein>
<evidence type="ECO:0000313" key="2">
    <source>
        <dbReference type="Proteomes" id="UP000029091"/>
    </source>
</evidence>
<reference evidence="1 2" key="1">
    <citation type="submission" date="2014-03" db="EMBL/GenBank/DDBJ databases">
        <title>Genomics of Bifidobacteria.</title>
        <authorList>
            <person name="Ventura M."/>
            <person name="Milani C."/>
            <person name="Lugli G.A."/>
        </authorList>
    </citation>
    <scope>NUCLEOTIDE SEQUENCE [LARGE SCALE GENOMIC DNA]</scope>
    <source>
        <strain evidence="2">JCM 15918</strain>
    </source>
</reference>
<dbReference type="Proteomes" id="UP000029091">
    <property type="component" value="Unassembled WGS sequence"/>
</dbReference>
<dbReference type="EMBL" id="JGZQ01000003">
    <property type="protein sequence ID" value="KFI98211.1"/>
    <property type="molecule type" value="Genomic_DNA"/>
</dbReference>
<dbReference type="InterPro" id="IPR018963">
    <property type="entry name" value="Mycophage_D29_Gp19"/>
</dbReference>
<proteinExistence type="predicted"/>
<accession>A0A087DRR1</accession>